<evidence type="ECO:0000256" key="2">
    <source>
        <dbReference type="ARBA" id="ARBA00010350"/>
    </source>
</evidence>
<dbReference type="OrthoDB" id="9793828at2"/>
<evidence type="ECO:0000313" key="8">
    <source>
        <dbReference type="Proteomes" id="UP000198870"/>
    </source>
</evidence>
<evidence type="ECO:0000313" key="7">
    <source>
        <dbReference type="EMBL" id="SCY40571.1"/>
    </source>
</evidence>
<proteinExistence type="inferred from homology"/>
<reference evidence="7 8" key="1">
    <citation type="submission" date="2016-10" db="EMBL/GenBank/DDBJ databases">
        <authorList>
            <person name="de Groot N.N."/>
        </authorList>
    </citation>
    <scope>NUCLEOTIDE SEQUENCE [LARGE SCALE GENOMIC DNA]</scope>
    <source>
        <strain evidence="7 8">AA1</strain>
    </source>
</reference>
<evidence type="ECO:0000256" key="3">
    <source>
        <dbReference type="ARBA" id="ARBA00022692"/>
    </source>
</evidence>
<evidence type="ECO:0000256" key="5">
    <source>
        <dbReference type="ARBA" id="ARBA00023136"/>
    </source>
</evidence>
<gene>
    <name evidence="7" type="ORF">SAMN05216233_108167</name>
</gene>
<dbReference type="CDD" id="cd10432">
    <property type="entry name" value="BI-1-like_bacterial"/>
    <property type="match status" value="1"/>
</dbReference>
<feature type="transmembrane region" description="Helical" evidence="6">
    <location>
        <begin position="83"/>
        <end position="104"/>
    </location>
</feature>
<feature type="transmembrane region" description="Helical" evidence="6">
    <location>
        <begin position="110"/>
        <end position="129"/>
    </location>
</feature>
<dbReference type="AlphaFoldDB" id="A0A1G5FN33"/>
<dbReference type="EMBL" id="FMUX01000008">
    <property type="protein sequence ID" value="SCY40571.1"/>
    <property type="molecule type" value="Genomic_DNA"/>
</dbReference>
<dbReference type="Proteomes" id="UP000198870">
    <property type="component" value="Unassembled WGS sequence"/>
</dbReference>
<keyword evidence="8" id="KW-1185">Reference proteome</keyword>
<comment type="subcellular location">
    <subcellularLocation>
        <location evidence="1">Membrane</location>
        <topology evidence="1">Multi-pass membrane protein</topology>
    </subcellularLocation>
</comment>
<feature type="transmembrane region" description="Helical" evidence="6">
    <location>
        <begin position="141"/>
        <end position="159"/>
    </location>
</feature>
<evidence type="ECO:0000256" key="1">
    <source>
        <dbReference type="ARBA" id="ARBA00004141"/>
    </source>
</evidence>
<keyword evidence="4 6" id="KW-1133">Transmembrane helix</keyword>
<name>A0A1G5FN33_9BACT</name>
<dbReference type="STRING" id="419481.SAMN05216233_108167"/>
<feature type="transmembrane region" description="Helical" evidence="6">
    <location>
        <begin position="165"/>
        <end position="185"/>
    </location>
</feature>
<feature type="transmembrane region" description="Helical" evidence="6">
    <location>
        <begin position="21"/>
        <end position="41"/>
    </location>
</feature>
<feature type="transmembrane region" description="Helical" evidence="6">
    <location>
        <begin position="47"/>
        <end position="71"/>
    </location>
</feature>
<feature type="transmembrane region" description="Helical" evidence="6">
    <location>
        <begin position="206"/>
        <end position="229"/>
    </location>
</feature>
<keyword evidence="5 6" id="KW-0472">Membrane</keyword>
<evidence type="ECO:0008006" key="9">
    <source>
        <dbReference type="Google" id="ProtNLM"/>
    </source>
</evidence>
<sequence length="233" mass="25145">MQSSSVQNVRSQAAVNTFLMSVYNWMAVGLLLTAGVAWYVANSQAMLQLIFGNRMVFFGLIIAELGMVVAISAGIQRIKAGTATLLFMLYSALNGATLASIFIVYTRSSIFSTFVVCAAMFGACSVYGMVTKKDLTGMGNFMFMGLIGIIIATVVNIFLRSSGMSMIISYVGVIVFVGLTAYDTQKIKTMALSQPGDLDAGTLRKGAIMGALTLYLDFINLFLMLLRIMGNRE</sequence>
<protein>
    <recommendedName>
        <fullName evidence="9">Modulator of FtsH protease</fullName>
    </recommendedName>
</protein>
<keyword evidence="3 6" id="KW-0812">Transmembrane</keyword>
<dbReference type="Pfam" id="PF01027">
    <property type="entry name" value="Bax1-I"/>
    <property type="match status" value="1"/>
</dbReference>
<organism evidence="7 8">
    <name type="scientific">Desulfoluna spongiiphila</name>
    <dbReference type="NCBI Taxonomy" id="419481"/>
    <lineage>
        <taxon>Bacteria</taxon>
        <taxon>Pseudomonadati</taxon>
        <taxon>Thermodesulfobacteriota</taxon>
        <taxon>Desulfobacteria</taxon>
        <taxon>Desulfobacterales</taxon>
        <taxon>Desulfolunaceae</taxon>
        <taxon>Desulfoluna</taxon>
    </lineage>
</organism>
<comment type="similarity">
    <text evidence="2 6">Belongs to the BI1 family.</text>
</comment>
<dbReference type="PANTHER" id="PTHR23291:SF50">
    <property type="entry name" value="PROTEIN LIFEGUARD 4"/>
    <property type="match status" value="1"/>
</dbReference>
<evidence type="ECO:0000256" key="4">
    <source>
        <dbReference type="ARBA" id="ARBA00022989"/>
    </source>
</evidence>
<evidence type="ECO:0000256" key="6">
    <source>
        <dbReference type="RuleBase" id="RU004379"/>
    </source>
</evidence>
<accession>A0A1G5FN33</accession>
<dbReference type="RefSeq" id="WP_092211019.1">
    <property type="nucleotide sequence ID" value="NZ_FMUX01000008.1"/>
</dbReference>
<dbReference type="PANTHER" id="PTHR23291">
    <property type="entry name" value="BAX INHIBITOR-RELATED"/>
    <property type="match status" value="1"/>
</dbReference>
<dbReference type="GO" id="GO:0005886">
    <property type="term" value="C:plasma membrane"/>
    <property type="evidence" value="ECO:0007669"/>
    <property type="project" value="TreeGrafter"/>
</dbReference>
<dbReference type="InterPro" id="IPR006214">
    <property type="entry name" value="Bax_inhibitor_1-related"/>
</dbReference>